<protein>
    <submittedName>
        <fullName evidence="1">Uncharacterized protein</fullName>
    </submittedName>
</protein>
<dbReference type="AlphaFoldDB" id="A0A8T3W7X8"/>
<dbReference type="Proteomes" id="UP000714405">
    <property type="component" value="Unassembled WGS sequence"/>
</dbReference>
<accession>A0A8T3W7X8</accession>
<gene>
    <name evidence="1" type="ORF">H0S71_07290</name>
</gene>
<evidence type="ECO:0000313" key="2">
    <source>
        <dbReference type="Proteomes" id="UP000714405"/>
    </source>
</evidence>
<name>A0A8T3W7X8_METMI</name>
<dbReference type="RefSeq" id="WP_278492322.1">
    <property type="nucleotide sequence ID" value="NZ_JACCQJ010000002.1"/>
</dbReference>
<sequence>MYSRKRVLGQHITGTLKKIDLPTENILDKIFLKVKCNLTAASAKSVTVEEIGNIFKRFDVISNNSTVHYSLGMIDILIMNYLDKKGKVKRIDDTIALTTSAKEFVALLILDAGDIVSFTKEALDLSVDYNLSAITDVTVSDIDITVTLDENVIENTSEAIALYGKALDVIVEPKVSAIESVLSAGTSFDEIQPLPQGNIIKRAICVFKDTSNARSNAINELVGIKDTVYNVEYYKQDYESMQLLDGVEYELEDGALVGIVAIDFDKEITNMELGLREFDYKKDQLQIAVQNEANGKLRVIRHEYNLTSAAKALVMQNKPVAVEATN</sequence>
<proteinExistence type="predicted"/>
<comment type="caution">
    <text evidence="1">The sequence shown here is derived from an EMBL/GenBank/DDBJ whole genome shotgun (WGS) entry which is preliminary data.</text>
</comment>
<reference evidence="1" key="1">
    <citation type="submission" date="2020-07" db="EMBL/GenBank/DDBJ databases">
        <title>Severe corrosion of carbon steel in oil field produced water can be linked to methanogenic archaea containing a special type of NiFe hydrogenase.</title>
        <authorList>
            <person name="Lahme S."/>
            <person name="Mand J."/>
            <person name="Longwell J."/>
            <person name="Smith R."/>
            <person name="Enning D."/>
        </authorList>
    </citation>
    <scope>NUCLEOTIDE SEQUENCE</scope>
    <source>
        <strain evidence="1">MIC098Bin5</strain>
    </source>
</reference>
<dbReference type="EMBL" id="JACCQJ010000002">
    <property type="protein sequence ID" value="MBG0769682.1"/>
    <property type="molecule type" value="Genomic_DNA"/>
</dbReference>
<evidence type="ECO:0000313" key="1">
    <source>
        <dbReference type="EMBL" id="MBG0769682.1"/>
    </source>
</evidence>
<organism evidence="1 2">
    <name type="scientific">Methanococcus maripaludis</name>
    <name type="common">Methanococcus deltae</name>
    <dbReference type="NCBI Taxonomy" id="39152"/>
    <lineage>
        <taxon>Archaea</taxon>
        <taxon>Methanobacteriati</taxon>
        <taxon>Methanobacteriota</taxon>
        <taxon>Methanomada group</taxon>
        <taxon>Methanococci</taxon>
        <taxon>Methanococcales</taxon>
        <taxon>Methanococcaceae</taxon>
        <taxon>Methanococcus</taxon>
    </lineage>
</organism>